<dbReference type="EnsemblMetazoa" id="PPA45413.1">
    <property type="protein sequence ID" value="PPA45413.1"/>
    <property type="gene ID" value="WBGene00283782"/>
</dbReference>
<organism evidence="2 3">
    <name type="scientific">Pristionchus pacificus</name>
    <name type="common">Parasitic nematode worm</name>
    <dbReference type="NCBI Taxonomy" id="54126"/>
    <lineage>
        <taxon>Eukaryota</taxon>
        <taxon>Metazoa</taxon>
        <taxon>Ecdysozoa</taxon>
        <taxon>Nematoda</taxon>
        <taxon>Chromadorea</taxon>
        <taxon>Rhabditida</taxon>
        <taxon>Rhabditina</taxon>
        <taxon>Diplogasteromorpha</taxon>
        <taxon>Diplogasteroidea</taxon>
        <taxon>Neodiplogasteridae</taxon>
        <taxon>Pristionchus</taxon>
    </lineage>
</organism>
<name>A0A2A6BDI4_PRIPA</name>
<keyword evidence="3" id="KW-1185">Reference proteome</keyword>
<proteinExistence type="predicted"/>
<feature type="region of interest" description="Disordered" evidence="1">
    <location>
        <begin position="52"/>
        <end position="71"/>
    </location>
</feature>
<accession>A0A2A6BDI4</accession>
<evidence type="ECO:0000313" key="2">
    <source>
        <dbReference type="EnsemblMetazoa" id="PPA45413.1"/>
    </source>
</evidence>
<dbReference type="AlphaFoldDB" id="A0A2A6BDI4"/>
<reference evidence="3" key="1">
    <citation type="journal article" date="2008" name="Nat. Genet.">
        <title>The Pristionchus pacificus genome provides a unique perspective on nematode lifestyle and parasitism.</title>
        <authorList>
            <person name="Dieterich C."/>
            <person name="Clifton S.W."/>
            <person name="Schuster L.N."/>
            <person name="Chinwalla A."/>
            <person name="Delehaunty K."/>
            <person name="Dinkelacker I."/>
            <person name="Fulton L."/>
            <person name="Fulton R."/>
            <person name="Godfrey J."/>
            <person name="Minx P."/>
            <person name="Mitreva M."/>
            <person name="Roeseler W."/>
            <person name="Tian H."/>
            <person name="Witte H."/>
            <person name="Yang S.P."/>
            <person name="Wilson R.K."/>
            <person name="Sommer R.J."/>
        </authorList>
    </citation>
    <scope>NUCLEOTIDE SEQUENCE [LARGE SCALE GENOMIC DNA]</scope>
    <source>
        <strain evidence="3">PS312</strain>
    </source>
</reference>
<reference evidence="2" key="2">
    <citation type="submission" date="2022-06" db="UniProtKB">
        <authorList>
            <consortium name="EnsemblMetazoa"/>
        </authorList>
    </citation>
    <scope>IDENTIFICATION</scope>
    <source>
        <strain evidence="2">PS312</strain>
    </source>
</reference>
<protein>
    <submittedName>
        <fullName evidence="2">Uncharacterized protein</fullName>
    </submittedName>
</protein>
<evidence type="ECO:0000256" key="1">
    <source>
        <dbReference type="SAM" id="MobiDB-lite"/>
    </source>
</evidence>
<accession>A0A8R1Z4K6</accession>
<evidence type="ECO:0000313" key="3">
    <source>
        <dbReference type="Proteomes" id="UP000005239"/>
    </source>
</evidence>
<feature type="compositionally biased region" description="Basic and acidic residues" evidence="1">
    <location>
        <begin position="61"/>
        <end position="71"/>
    </location>
</feature>
<dbReference type="Proteomes" id="UP000005239">
    <property type="component" value="Unassembled WGS sequence"/>
</dbReference>
<sequence length="71" mass="8234">MCGTNLERRRAKTHRKPILRKTAIFCEALQAQSLAVPRTVYDNMKSDVKCANASNHHVYHNKPETRSRRLD</sequence>
<gene>
    <name evidence="2" type="primary">WBGene00283782</name>
</gene>